<keyword evidence="1" id="KW-0812">Transmembrane</keyword>
<protein>
    <submittedName>
        <fullName evidence="2">Uncharacterized protein</fullName>
    </submittedName>
</protein>
<dbReference type="AlphaFoldDB" id="A0A4R2L908"/>
<evidence type="ECO:0000313" key="3">
    <source>
        <dbReference type="Proteomes" id="UP000295765"/>
    </source>
</evidence>
<dbReference type="Proteomes" id="UP000295765">
    <property type="component" value="Unassembled WGS sequence"/>
</dbReference>
<accession>A0A4R2L908</accession>
<gene>
    <name evidence="2" type="ORF">EV699_10113</name>
</gene>
<feature type="transmembrane region" description="Helical" evidence="1">
    <location>
        <begin position="60"/>
        <end position="84"/>
    </location>
</feature>
<sequence>MSVLNELLQGHFTAEVLQALARTSGLIWAGVLGLLLALWVWSEAMLGLAGGLRGGARTAVFALLFVLTAVALPLALLALAPHLLPVVAPQP</sequence>
<proteinExistence type="predicted"/>
<comment type="caution">
    <text evidence="2">The sequence shown here is derived from an EMBL/GenBank/DDBJ whole genome shotgun (WGS) entry which is preliminary data.</text>
</comment>
<name>A0A4R2L908_9GAMM</name>
<keyword evidence="1" id="KW-0472">Membrane</keyword>
<organism evidence="2 3">
    <name type="scientific">Plasticicumulans lactativorans</name>
    <dbReference type="NCBI Taxonomy" id="1133106"/>
    <lineage>
        <taxon>Bacteria</taxon>
        <taxon>Pseudomonadati</taxon>
        <taxon>Pseudomonadota</taxon>
        <taxon>Gammaproteobacteria</taxon>
        <taxon>Candidatus Competibacteraceae</taxon>
        <taxon>Plasticicumulans</taxon>
    </lineage>
</organism>
<dbReference type="RefSeq" id="WP_132537907.1">
    <property type="nucleotide sequence ID" value="NZ_SLWY01000001.1"/>
</dbReference>
<keyword evidence="1" id="KW-1133">Transmembrane helix</keyword>
<reference evidence="2 3" key="1">
    <citation type="submission" date="2019-03" db="EMBL/GenBank/DDBJ databases">
        <title>Genomic Encyclopedia of Type Strains, Phase IV (KMG-IV): sequencing the most valuable type-strain genomes for metagenomic binning, comparative biology and taxonomic classification.</title>
        <authorList>
            <person name="Goeker M."/>
        </authorList>
    </citation>
    <scope>NUCLEOTIDE SEQUENCE [LARGE SCALE GENOMIC DNA]</scope>
    <source>
        <strain evidence="2 3">DSM 25287</strain>
    </source>
</reference>
<feature type="transmembrane region" description="Helical" evidence="1">
    <location>
        <begin position="26"/>
        <end position="48"/>
    </location>
</feature>
<evidence type="ECO:0000256" key="1">
    <source>
        <dbReference type="SAM" id="Phobius"/>
    </source>
</evidence>
<keyword evidence="3" id="KW-1185">Reference proteome</keyword>
<evidence type="ECO:0000313" key="2">
    <source>
        <dbReference type="EMBL" id="TCO83629.1"/>
    </source>
</evidence>
<dbReference type="EMBL" id="SLWY01000001">
    <property type="protein sequence ID" value="TCO83629.1"/>
    <property type="molecule type" value="Genomic_DNA"/>
</dbReference>